<organism evidence="1 2">
    <name type="scientific">Coniosporium uncinatum</name>
    <dbReference type="NCBI Taxonomy" id="93489"/>
    <lineage>
        <taxon>Eukaryota</taxon>
        <taxon>Fungi</taxon>
        <taxon>Dikarya</taxon>
        <taxon>Ascomycota</taxon>
        <taxon>Pezizomycotina</taxon>
        <taxon>Dothideomycetes</taxon>
        <taxon>Dothideomycetes incertae sedis</taxon>
        <taxon>Coniosporium</taxon>
    </lineage>
</organism>
<sequence>QTPVVSEQVVYRLQQQPPSPPMMKPLPPSPSSSVSSFTNTPTNSTPRNHRQDSIPFSLYSPQALQQVHNQMSISSSLGSSRMPPSPPAQHAFPEYQYRYLYQQQSQTPMSGLPSLPISPPISTAQYPMTAHPSSRRPSYASHYSVAPPSSSYPPPQLQYPAMRTTPPDSLYSVSTAHQHPNSTTFSNQNPNTYQSPNQFNHQAAAAAAPAPSLQHRIQLEMRNAEADPAVNSADRAVFRIVEMGFTSQEAKRALRETDLGDGLRVDRAVELLLRS</sequence>
<feature type="non-terminal residue" evidence="1">
    <location>
        <position position="1"/>
    </location>
</feature>
<gene>
    <name evidence="1" type="ORF">LTS18_003289</name>
</gene>
<evidence type="ECO:0000313" key="2">
    <source>
        <dbReference type="Proteomes" id="UP001186974"/>
    </source>
</evidence>
<protein>
    <submittedName>
        <fullName evidence="1">Uncharacterized protein</fullName>
    </submittedName>
</protein>
<reference evidence="1" key="1">
    <citation type="submission" date="2024-09" db="EMBL/GenBank/DDBJ databases">
        <title>Black Yeasts Isolated from many extreme environments.</title>
        <authorList>
            <person name="Coleine C."/>
            <person name="Stajich J.E."/>
            <person name="Selbmann L."/>
        </authorList>
    </citation>
    <scope>NUCLEOTIDE SEQUENCE</scope>
    <source>
        <strain evidence="1">CCFEE 5737</strain>
    </source>
</reference>
<proteinExistence type="predicted"/>
<keyword evidence="2" id="KW-1185">Reference proteome</keyword>
<dbReference type="EMBL" id="JAWDJW010007109">
    <property type="protein sequence ID" value="KAK3062824.1"/>
    <property type="molecule type" value="Genomic_DNA"/>
</dbReference>
<dbReference type="Proteomes" id="UP001186974">
    <property type="component" value="Unassembled WGS sequence"/>
</dbReference>
<comment type="caution">
    <text evidence="1">The sequence shown here is derived from an EMBL/GenBank/DDBJ whole genome shotgun (WGS) entry which is preliminary data.</text>
</comment>
<accession>A0ACC3D7I3</accession>
<evidence type="ECO:0000313" key="1">
    <source>
        <dbReference type="EMBL" id="KAK3062824.1"/>
    </source>
</evidence>
<name>A0ACC3D7I3_9PEZI</name>